<evidence type="ECO:0000313" key="5">
    <source>
        <dbReference type="EMBL" id="TYT75854.1"/>
    </source>
</evidence>
<dbReference type="Pfam" id="PF00990">
    <property type="entry name" value="GGDEF"/>
    <property type="match status" value="1"/>
</dbReference>
<dbReference type="OrthoDB" id="9813903at2"/>
<evidence type="ECO:0000259" key="4">
    <source>
        <dbReference type="PROSITE" id="PS50887"/>
    </source>
</evidence>
<comment type="catalytic activity">
    <reaction evidence="2">
        <text>2 GTP = 3',3'-c-di-GMP + 2 diphosphate</text>
        <dbReference type="Rhea" id="RHEA:24898"/>
        <dbReference type="ChEBI" id="CHEBI:33019"/>
        <dbReference type="ChEBI" id="CHEBI:37565"/>
        <dbReference type="ChEBI" id="CHEBI:58805"/>
        <dbReference type="EC" id="2.7.7.65"/>
    </reaction>
</comment>
<protein>
    <recommendedName>
        <fullName evidence="1">diguanylate cyclase</fullName>
        <ecNumber evidence="1">2.7.7.65</ecNumber>
    </recommendedName>
</protein>
<keyword evidence="6" id="KW-1185">Reference proteome</keyword>
<evidence type="ECO:0000256" key="1">
    <source>
        <dbReference type="ARBA" id="ARBA00012528"/>
    </source>
</evidence>
<dbReference type="EC" id="2.7.7.65" evidence="1"/>
<dbReference type="InterPro" id="IPR000160">
    <property type="entry name" value="GGDEF_dom"/>
</dbReference>
<dbReference type="AlphaFoldDB" id="A0A5Q4VDT5"/>
<sequence length="314" mass="35680">MAFLFSFPILTEPDIQRLSVLILEATGKLQGPVFSSAIKIPLLNIELRKALSYEQTSLTVSLSLENNCLQASWQENTFLLISGIRHPGSKKIEKFQQDFKDKSQTSNPDLLRIQNETIRKKLQLAREEAQKEIRTIEHQLLHRKKELDLYIKKAETDSLTGLFNRGAYDRLLHKTIRQLQYEFRSFSLIFLDLDYFKEVNDTFGHAYGDEVLRSMAFAMRTAIRDGQDLACRIGGDEFAILLFADTEQAGRIARTILSDMDSKVSIGIAAFKKNDTPESLAHKADQALYHAKNNGRGQVSVAGITEEHHLKHAN</sequence>
<accession>A0A5Q4VDT5</accession>
<dbReference type="InterPro" id="IPR043128">
    <property type="entry name" value="Rev_trsase/Diguanyl_cyclase"/>
</dbReference>
<dbReference type="InterPro" id="IPR050469">
    <property type="entry name" value="Diguanylate_Cyclase"/>
</dbReference>
<reference evidence="5 6" key="1">
    <citation type="submission" date="2019-06" db="EMBL/GenBank/DDBJ databases">
        <title>Desulfobotulus mexicanus sp. nov., a novel sulfate-reducing bacterium isolated from the sediment of an alkaline crater lake in Mexico.</title>
        <authorList>
            <person name="Hirschler-Rea A."/>
        </authorList>
    </citation>
    <scope>NUCLEOTIDE SEQUENCE [LARGE SCALE GENOMIC DNA]</scope>
    <source>
        <strain evidence="5 6">PAR22N</strain>
    </source>
</reference>
<dbReference type="PROSITE" id="PS50887">
    <property type="entry name" value="GGDEF"/>
    <property type="match status" value="1"/>
</dbReference>
<dbReference type="NCBIfam" id="TIGR00254">
    <property type="entry name" value="GGDEF"/>
    <property type="match status" value="1"/>
</dbReference>
<dbReference type="RefSeq" id="WP_139446077.1">
    <property type="nucleotide sequence ID" value="NZ_VDMB01000002.1"/>
</dbReference>
<dbReference type="InterPro" id="IPR029787">
    <property type="entry name" value="Nucleotide_cyclase"/>
</dbReference>
<organism evidence="5 6">
    <name type="scientific">Desulfobotulus mexicanus</name>
    <dbReference type="NCBI Taxonomy" id="2586642"/>
    <lineage>
        <taxon>Bacteria</taxon>
        <taxon>Pseudomonadati</taxon>
        <taxon>Thermodesulfobacteriota</taxon>
        <taxon>Desulfobacteria</taxon>
        <taxon>Desulfobacterales</taxon>
        <taxon>Desulfobacteraceae</taxon>
        <taxon>Desulfobotulus</taxon>
    </lineage>
</organism>
<dbReference type="FunFam" id="3.30.70.270:FF:000001">
    <property type="entry name" value="Diguanylate cyclase domain protein"/>
    <property type="match status" value="1"/>
</dbReference>
<dbReference type="SMART" id="SM00267">
    <property type="entry name" value="GGDEF"/>
    <property type="match status" value="1"/>
</dbReference>
<comment type="caution">
    <text evidence="5">The sequence shown here is derived from an EMBL/GenBank/DDBJ whole genome shotgun (WGS) entry which is preliminary data.</text>
</comment>
<name>A0A5Q4VDT5_9BACT</name>
<feature type="domain" description="GGDEF" evidence="4">
    <location>
        <begin position="184"/>
        <end position="304"/>
    </location>
</feature>
<evidence type="ECO:0000313" key="6">
    <source>
        <dbReference type="Proteomes" id="UP000321899"/>
    </source>
</evidence>
<dbReference type="PANTHER" id="PTHR45138:SF9">
    <property type="entry name" value="DIGUANYLATE CYCLASE DGCM-RELATED"/>
    <property type="match status" value="1"/>
</dbReference>
<evidence type="ECO:0000256" key="2">
    <source>
        <dbReference type="ARBA" id="ARBA00034247"/>
    </source>
</evidence>
<proteinExistence type="predicted"/>
<dbReference type="CDD" id="cd01949">
    <property type="entry name" value="GGDEF"/>
    <property type="match status" value="1"/>
</dbReference>
<feature type="coiled-coil region" evidence="3">
    <location>
        <begin position="115"/>
        <end position="146"/>
    </location>
</feature>
<dbReference type="EMBL" id="VDMB01000002">
    <property type="protein sequence ID" value="TYT75854.1"/>
    <property type="molecule type" value="Genomic_DNA"/>
</dbReference>
<keyword evidence="3" id="KW-0175">Coiled coil</keyword>
<dbReference type="SUPFAM" id="SSF55073">
    <property type="entry name" value="Nucleotide cyclase"/>
    <property type="match status" value="1"/>
</dbReference>
<evidence type="ECO:0000256" key="3">
    <source>
        <dbReference type="SAM" id="Coils"/>
    </source>
</evidence>
<dbReference type="Proteomes" id="UP000321899">
    <property type="component" value="Unassembled WGS sequence"/>
</dbReference>
<dbReference type="Gene3D" id="3.30.70.270">
    <property type="match status" value="1"/>
</dbReference>
<gene>
    <name evidence="5" type="ORF">FIM25_02835</name>
</gene>
<dbReference type="PANTHER" id="PTHR45138">
    <property type="entry name" value="REGULATORY COMPONENTS OF SENSORY TRANSDUCTION SYSTEM"/>
    <property type="match status" value="1"/>
</dbReference>
<dbReference type="GO" id="GO:0052621">
    <property type="term" value="F:diguanylate cyclase activity"/>
    <property type="evidence" value="ECO:0007669"/>
    <property type="project" value="UniProtKB-EC"/>
</dbReference>